<dbReference type="InterPro" id="IPR011006">
    <property type="entry name" value="CheY-like_superfamily"/>
</dbReference>
<dbReference type="InterPro" id="IPR016032">
    <property type="entry name" value="Sig_transdc_resp-reg_C-effctor"/>
</dbReference>
<keyword evidence="1 5" id="KW-0597">Phosphoprotein</keyword>
<protein>
    <submittedName>
        <fullName evidence="8">DNA-binding response regulator</fullName>
    </submittedName>
</protein>
<dbReference type="RefSeq" id="WP_286278625.1">
    <property type="nucleotide sequence ID" value="NZ_AP027731.1"/>
</dbReference>
<evidence type="ECO:0000256" key="2">
    <source>
        <dbReference type="ARBA" id="ARBA00023015"/>
    </source>
</evidence>
<feature type="domain" description="Response regulatory" evidence="7">
    <location>
        <begin position="13"/>
        <end position="129"/>
    </location>
</feature>
<keyword evidence="2" id="KW-0805">Transcription regulation</keyword>
<dbReference type="SUPFAM" id="SSF52172">
    <property type="entry name" value="CheY-like"/>
    <property type="match status" value="1"/>
</dbReference>
<evidence type="ECO:0000259" key="7">
    <source>
        <dbReference type="PROSITE" id="PS50110"/>
    </source>
</evidence>
<feature type="modified residue" description="4-aspartylphosphate" evidence="5">
    <location>
        <position position="64"/>
    </location>
</feature>
<keyword evidence="3 8" id="KW-0238">DNA-binding</keyword>
<sequence length="224" mass="23835">MSASDRGAGAGIRVVLADDQDLVRRGFRMILESEPGIEVVGEARNGDEAVTEVERLRPDVVCLDVQMPGTDGLEAARRIARLGGPTAVLVLTTFDRDDYLFEALRSGASGFLLKTTSPEKLIEAVQVVAAGNALLAPDVTKRVIERFASGSVSAPNPALAELTEREAEVLALLGRGMSNAEIAGRLFLGEATVKTHVSKVLLKLNLRDRVHAAVFAHENGLAGR</sequence>
<dbReference type="InterPro" id="IPR058245">
    <property type="entry name" value="NreC/VraR/RcsB-like_REC"/>
</dbReference>
<dbReference type="CDD" id="cd17535">
    <property type="entry name" value="REC_NarL-like"/>
    <property type="match status" value="1"/>
</dbReference>
<dbReference type="Pfam" id="PF00072">
    <property type="entry name" value="Response_reg"/>
    <property type="match status" value="1"/>
</dbReference>
<dbReference type="InterPro" id="IPR001789">
    <property type="entry name" value="Sig_transdc_resp-reg_receiver"/>
</dbReference>
<dbReference type="PROSITE" id="PS50043">
    <property type="entry name" value="HTH_LUXR_2"/>
    <property type="match status" value="1"/>
</dbReference>
<dbReference type="PANTHER" id="PTHR43214">
    <property type="entry name" value="TWO-COMPONENT RESPONSE REGULATOR"/>
    <property type="match status" value="1"/>
</dbReference>
<dbReference type="InterPro" id="IPR000792">
    <property type="entry name" value="Tscrpt_reg_LuxR_C"/>
</dbReference>
<dbReference type="EMBL" id="AP027731">
    <property type="protein sequence ID" value="BDZ45255.1"/>
    <property type="molecule type" value="Genomic_DNA"/>
</dbReference>
<proteinExistence type="predicted"/>
<dbReference type="Proteomes" id="UP001321498">
    <property type="component" value="Chromosome"/>
</dbReference>
<evidence type="ECO:0000313" key="9">
    <source>
        <dbReference type="Proteomes" id="UP001321498"/>
    </source>
</evidence>
<evidence type="ECO:0000256" key="5">
    <source>
        <dbReference type="PROSITE-ProRule" id="PRU00169"/>
    </source>
</evidence>
<gene>
    <name evidence="8" type="ORF">GCM10025866_11640</name>
</gene>
<dbReference type="CDD" id="cd06170">
    <property type="entry name" value="LuxR_C_like"/>
    <property type="match status" value="1"/>
</dbReference>
<dbReference type="PROSITE" id="PS50110">
    <property type="entry name" value="RESPONSE_REGULATORY"/>
    <property type="match status" value="1"/>
</dbReference>
<evidence type="ECO:0000313" key="8">
    <source>
        <dbReference type="EMBL" id="BDZ45255.1"/>
    </source>
</evidence>
<dbReference type="Gene3D" id="3.40.50.2300">
    <property type="match status" value="1"/>
</dbReference>
<evidence type="ECO:0000256" key="3">
    <source>
        <dbReference type="ARBA" id="ARBA00023125"/>
    </source>
</evidence>
<dbReference type="SMART" id="SM00448">
    <property type="entry name" value="REC"/>
    <property type="match status" value="1"/>
</dbReference>
<dbReference type="PRINTS" id="PR00038">
    <property type="entry name" value="HTHLUXR"/>
</dbReference>
<dbReference type="SUPFAM" id="SSF46894">
    <property type="entry name" value="C-terminal effector domain of the bipartite response regulators"/>
    <property type="match status" value="1"/>
</dbReference>
<reference evidence="9" key="1">
    <citation type="journal article" date="2019" name="Int. J. Syst. Evol. Microbiol.">
        <title>The Global Catalogue of Microorganisms (GCM) 10K type strain sequencing project: providing services to taxonomists for standard genome sequencing and annotation.</title>
        <authorList>
            <consortium name="The Broad Institute Genomics Platform"/>
            <consortium name="The Broad Institute Genome Sequencing Center for Infectious Disease"/>
            <person name="Wu L."/>
            <person name="Ma J."/>
        </authorList>
    </citation>
    <scope>NUCLEOTIDE SEQUENCE [LARGE SCALE GENOMIC DNA]</scope>
    <source>
        <strain evidence="9">NBRC 108725</strain>
    </source>
</reference>
<dbReference type="Pfam" id="PF00196">
    <property type="entry name" value="GerE"/>
    <property type="match status" value="1"/>
</dbReference>
<keyword evidence="4" id="KW-0804">Transcription</keyword>
<dbReference type="SMART" id="SM00421">
    <property type="entry name" value="HTH_LUXR"/>
    <property type="match status" value="1"/>
</dbReference>
<evidence type="ECO:0000259" key="6">
    <source>
        <dbReference type="PROSITE" id="PS50043"/>
    </source>
</evidence>
<organism evidence="8 9">
    <name type="scientific">Naasia aerilata</name>
    <dbReference type="NCBI Taxonomy" id="1162966"/>
    <lineage>
        <taxon>Bacteria</taxon>
        <taxon>Bacillati</taxon>
        <taxon>Actinomycetota</taxon>
        <taxon>Actinomycetes</taxon>
        <taxon>Micrococcales</taxon>
        <taxon>Microbacteriaceae</taxon>
        <taxon>Naasia</taxon>
    </lineage>
</organism>
<feature type="domain" description="HTH luxR-type" evidence="6">
    <location>
        <begin position="155"/>
        <end position="220"/>
    </location>
</feature>
<evidence type="ECO:0000256" key="4">
    <source>
        <dbReference type="ARBA" id="ARBA00023163"/>
    </source>
</evidence>
<dbReference type="GO" id="GO:0003677">
    <property type="term" value="F:DNA binding"/>
    <property type="evidence" value="ECO:0007669"/>
    <property type="project" value="UniProtKB-KW"/>
</dbReference>
<dbReference type="InterPro" id="IPR039420">
    <property type="entry name" value="WalR-like"/>
</dbReference>
<dbReference type="PANTHER" id="PTHR43214:SF24">
    <property type="entry name" value="TRANSCRIPTIONAL REGULATORY PROTEIN NARL-RELATED"/>
    <property type="match status" value="1"/>
</dbReference>
<name>A0ABN6XNU8_9MICO</name>
<accession>A0ABN6XNU8</accession>
<keyword evidence="9" id="KW-1185">Reference proteome</keyword>
<evidence type="ECO:0000256" key="1">
    <source>
        <dbReference type="ARBA" id="ARBA00022553"/>
    </source>
</evidence>